<name>A0ABU4WE46_9FUSO</name>
<comment type="caution">
    <text evidence="4">The sequence shown here is derived from an EMBL/GenBank/DDBJ whole genome shotgun (WGS) entry which is preliminary data.</text>
</comment>
<keyword evidence="5" id="KW-1185">Reference proteome</keyword>
<dbReference type="SMART" id="SM00257">
    <property type="entry name" value="LysM"/>
    <property type="match status" value="2"/>
</dbReference>
<dbReference type="Pfam" id="PF01551">
    <property type="entry name" value="Peptidase_M23"/>
    <property type="match status" value="1"/>
</dbReference>
<dbReference type="Pfam" id="PF01476">
    <property type="entry name" value="LysM"/>
    <property type="match status" value="2"/>
</dbReference>
<feature type="transmembrane region" description="Helical" evidence="2">
    <location>
        <begin position="7"/>
        <end position="24"/>
    </location>
</feature>
<dbReference type="EMBL" id="JAVIKH010000013">
    <property type="protein sequence ID" value="MDX8336773.1"/>
    <property type="molecule type" value="Genomic_DNA"/>
</dbReference>
<dbReference type="Gene3D" id="2.70.70.10">
    <property type="entry name" value="Glucose Permease (Domain IIA)"/>
    <property type="match status" value="1"/>
</dbReference>
<reference evidence="5" key="1">
    <citation type="submission" date="2023-07" db="EMBL/GenBank/DDBJ databases">
        <authorList>
            <person name="Colorado M.A."/>
            <person name="Villamil L.M."/>
            <person name="Melo J.F."/>
            <person name="Rodriguez J.A."/>
            <person name="Ruiz R.Y."/>
        </authorList>
    </citation>
    <scope>NUCLEOTIDE SEQUENCE [LARGE SCALE GENOMIC DNA]</scope>
    <source>
        <strain evidence="5">C33</strain>
    </source>
</reference>
<evidence type="ECO:0000256" key="1">
    <source>
        <dbReference type="ARBA" id="ARBA00022729"/>
    </source>
</evidence>
<keyword evidence="2" id="KW-0812">Transmembrane</keyword>
<dbReference type="Proteomes" id="UP001279681">
    <property type="component" value="Unassembled WGS sequence"/>
</dbReference>
<dbReference type="PANTHER" id="PTHR21666">
    <property type="entry name" value="PEPTIDASE-RELATED"/>
    <property type="match status" value="1"/>
</dbReference>
<organism evidence="4 5">
    <name type="scientific">Candidatus Cetobacterium colombiensis</name>
    <dbReference type="NCBI Taxonomy" id="3073100"/>
    <lineage>
        <taxon>Bacteria</taxon>
        <taxon>Fusobacteriati</taxon>
        <taxon>Fusobacteriota</taxon>
        <taxon>Fusobacteriia</taxon>
        <taxon>Fusobacteriales</taxon>
        <taxon>Fusobacteriaceae</taxon>
        <taxon>Cetobacterium</taxon>
    </lineage>
</organism>
<keyword evidence="2" id="KW-1133">Transmembrane helix</keyword>
<feature type="domain" description="LysM" evidence="3">
    <location>
        <begin position="128"/>
        <end position="172"/>
    </location>
</feature>
<accession>A0ABU4WE46</accession>
<dbReference type="PANTHER" id="PTHR21666:SF289">
    <property type="entry name" value="L-ALA--D-GLU ENDOPEPTIDASE"/>
    <property type="match status" value="1"/>
</dbReference>
<dbReference type="CDD" id="cd12797">
    <property type="entry name" value="M23_peptidase"/>
    <property type="match status" value="1"/>
</dbReference>
<dbReference type="InterPro" id="IPR011055">
    <property type="entry name" value="Dup_hybrid_motif"/>
</dbReference>
<dbReference type="Gene3D" id="3.10.350.10">
    <property type="entry name" value="LysM domain"/>
    <property type="match status" value="2"/>
</dbReference>
<proteinExistence type="predicted"/>
<dbReference type="InterPro" id="IPR050570">
    <property type="entry name" value="Cell_wall_metabolism_enzyme"/>
</dbReference>
<keyword evidence="2" id="KW-0472">Membrane</keyword>
<evidence type="ECO:0000256" key="2">
    <source>
        <dbReference type="SAM" id="Phobius"/>
    </source>
</evidence>
<evidence type="ECO:0000259" key="3">
    <source>
        <dbReference type="PROSITE" id="PS51782"/>
    </source>
</evidence>
<keyword evidence="1" id="KW-0732">Signal</keyword>
<protein>
    <submittedName>
        <fullName evidence="4">Peptidoglycan DD-metalloendopeptidase family protein</fullName>
    </submittedName>
</protein>
<evidence type="ECO:0000313" key="4">
    <source>
        <dbReference type="EMBL" id="MDX8336773.1"/>
    </source>
</evidence>
<dbReference type="CDD" id="cd00118">
    <property type="entry name" value="LysM"/>
    <property type="match status" value="1"/>
</dbReference>
<dbReference type="InterPro" id="IPR018392">
    <property type="entry name" value="LysM"/>
</dbReference>
<dbReference type="InterPro" id="IPR036779">
    <property type="entry name" value="LysM_dom_sf"/>
</dbReference>
<dbReference type="RefSeq" id="WP_320314151.1">
    <property type="nucleotide sequence ID" value="NZ_JAVIKH010000013.1"/>
</dbReference>
<dbReference type="SUPFAM" id="SSF51261">
    <property type="entry name" value="Duplicated hybrid motif"/>
    <property type="match status" value="1"/>
</dbReference>
<sequence>MERGKKIILGILVFLVTTIFYREFKLKTNEIKNIEIIENKEIVKNEIIQEEKTEEIDKNIVLEVETKKETETLVKLDKEISEKTVETILEDNDLENKIAKDWEDQENEELTDIDNNIDLEEKIVLENLEYTIKKGDTISDLSKEYKIKTDYIYANNVDKNLRILQVGKKINIPTESGIFYSVKKGDTFEGLSKRFEVDVKIIKEDNEIDRLLIGTKIFLREPKVSKYLNSFKQQYVKKTDLGTFSNPLVAMSLTSTFGSRKHPVLKKVLNHAGVDLKAKTGTRVSSAREGVVSFAGRASGYGKLIIIKHADGYETRYAHLSRIDVKKGQKISQNQMIALSGATGRVSGPHLHFEIRKNGKIQNPLTYLKF</sequence>
<dbReference type="InterPro" id="IPR016047">
    <property type="entry name" value="M23ase_b-sheet_dom"/>
</dbReference>
<evidence type="ECO:0000313" key="5">
    <source>
        <dbReference type="Proteomes" id="UP001279681"/>
    </source>
</evidence>
<gene>
    <name evidence="4" type="ORF">RFV38_09755</name>
</gene>
<dbReference type="PROSITE" id="PS51782">
    <property type="entry name" value="LYSM"/>
    <property type="match status" value="1"/>
</dbReference>